<dbReference type="AlphaFoldDB" id="A0A371IHM3"/>
<name>A0A371IHM3_MUCPR</name>
<evidence type="ECO:0000313" key="1">
    <source>
        <dbReference type="EMBL" id="RDY14475.1"/>
    </source>
</evidence>
<evidence type="ECO:0000313" key="2">
    <source>
        <dbReference type="Proteomes" id="UP000257109"/>
    </source>
</evidence>
<reference evidence="1" key="1">
    <citation type="submission" date="2018-05" db="EMBL/GenBank/DDBJ databases">
        <title>Draft genome of Mucuna pruriens seed.</title>
        <authorList>
            <person name="Nnadi N.E."/>
            <person name="Vos R."/>
            <person name="Hasami M.H."/>
            <person name="Devisetty U.K."/>
            <person name="Aguiy J.C."/>
        </authorList>
    </citation>
    <scope>NUCLEOTIDE SEQUENCE [LARGE SCALE GENOMIC DNA]</scope>
    <source>
        <strain evidence="1">JCA_2017</strain>
    </source>
</reference>
<dbReference type="EMBL" id="QJKJ01000069">
    <property type="protein sequence ID" value="RDY14475.1"/>
    <property type="molecule type" value="Genomic_DNA"/>
</dbReference>
<accession>A0A371IHM3</accession>
<dbReference type="Proteomes" id="UP000257109">
    <property type="component" value="Unassembled WGS sequence"/>
</dbReference>
<protein>
    <recommendedName>
        <fullName evidence="3">Reverse transcriptase Ty1/copia-type domain-containing protein</fullName>
    </recommendedName>
</protein>
<organism evidence="1 2">
    <name type="scientific">Mucuna pruriens</name>
    <name type="common">Velvet bean</name>
    <name type="synonym">Dolichos pruriens</name>
    <dbReference type="NCBI Taxonomy" id="157652"/>
    <lineage>
        <taxon>Eukaryota</taxon>
        <taxon>Viridiplantae</taxon>
        <taxon>Streptophyta</taxon>
        <taxon>Embryophyta</taxon>
        <taxon>Tracheophyta</taxon>
        <taxon>Spermatophyta</taxon>
        <taxon>Magnoliopsida</taxon>
        <taxon>eudicotyledons</taxon>
        <taxon>Gunneridae</taxon>
        <taxon>Pentapetalae</taxon>
        <taxon>rosids</taxon>
        <taxon>fabids</taxon>
        <taxon>Fabales</taxon>
        <taxon>Fabaceae</taxon>
        <taxon>Papilionoideae</taxon>
        <taxon>50 kb inversion clade</taxon>
        <taxon>NPAAA clade</taxon>
        <taxon>indigoferoid/millettioid clade</taxon>
        <taxon>Phaseoleae</taxon>
        <taxon>Mucuna</taxon>
    </lineage>
</organism>
<sequence>IDLDFNQVFTLVARTETMRLKALYGIKQPSKPWNIIIDNFHLQFDLNKCTTKYKVHVRDTTMVTSIFKLVEFMNFNR</sequence>
<proteinExistence type="predicted"/>
<comment type="caution">
    <text evidence="1">The sequence shown here is derived from an EMBL/GenBank/DDBJ whole genome shotgun (WGS) entry which is preliminary data.</text>
</comment>
<feature type="non-terminal residue" evidence="1">
    <location>
        <position position="1"/>
    </location>
</feature>
<keyword evidence="2" id="KW-1185">Reference proteome</keyword>
<evidence type="ECO:0008006" key="3">
    <source>
        <dbReference type="Google" id="ProtNLM"/>
    </source>
</evidence>
<gene>
    <name evidence="1" type="ORF">CR513_00464</name>
</gene>